<dbReference type="Proteomes" id="UP000183832">
    <property type="component" value="Unassembled WGS sequence"/>
</dbReference>
<evidence type="ECO:0000313" key="2">
    <source>
        <dbReference type="Proteomes" id="UP000183832"/>
    </source>
</evidence>
<dbReference type="AlphaFoldDB" id="A0A1J1IFP3"/>
<organism evidence="1 2">
    <name type="scientific">Clunio marinus</name>
    <dbReference type="NCBI Taxonomy" id="568069"/>
    <lineage>
        <taxon>Eukaryota</taxon>
        <taxon>Metazoa</taxon>
        <taxon>Ecdysozoa</taxon>
        <taxon>Arthropoda</taxon>
        <taxon>Hexapoda</taxon>
        <taxon>Insecta</taxon>
        <taxon>Pterygota</taxon>
        <taxon>Neoptera</taxon>
        <taxon>Endopterygota</taxon>
        <taxon>Diptera</taxon>
        <taxon>Nematocera</taxon>
        <taxon>Chironomoidea</taxon>
        <taxon>Chironomidae</taxon>
        <taxon>Clunio</taxon>
    </lineage>
</organism>
<sequence>MQCLKFGNYLFRYVDLLKSYLDSERRVNHAAKHVQNLINFVLSFFFGKAIEKRKELENLLGLL</sequence>
<reference evidence="1 2" key="1">
    <citation type="submission" date="2015-04" db="EMBL/GenBank/DDBJ databases">
        <authorList>
            <person name="Syromyatnikov M.Y."/>
            <person name="Popov V.N."/>
        </authorList>
    </citation>
    <scope>NUCLEOTIDE SEQUENCE [LARGE SCALE GENOMIC DNA]</scope>
</reference>
<keyword evidence="2" id="KW-1185">Reference proteome</keyword>
<gene>
    <name evidence="1" type="ORF">CLUMA_CG012449</name>
</gene>
<name>A0A1J1IFP3_9DIPT</name>
<accession>A0A1J1IFP3</accession>
<evidence type="ECO:0000313" key="1">
    <source>
        <dbReference type="EMBL" id="CRK99032.1"/>
    </source>
</evidence>
<proteinExistence type="predicted"/>
<protein>
    <submittedName>
        <fullName evidence="1">CLUMA_CG012449, isoform A</fullName>
    </submittedName>
</protein>
<dbReference type="EMBL" id="CVRI01000048">
    <property type="protein sequence ID" value="CRK99032.1"/>
    <property type="molecule type" value="Genomic_DNA"/>
</dbReference>